<sequence>MSSPPRPEGLRERKKARTRRTIQEQALRLFAEQGYEATTVEQIAEAAEISPSTFFRYFPTKEDVVVQDDYDPVMLAALAAQPAGLDPVPALRAAMREAFAQIPPEEEEQIRARTRLQLSHPALRARAVDNMIATIDVFTRALSARMTSAPADRAAADLLARTAAGAVVGAMLAALFSWAESDGTRPLADIVDETLALLESGLRP</sequence>
<organism evidence="6 7">
    <name type="scientific">Planomonospora sphaerica</name>
    <dbReference type="NCBI Taxonomy" id="161355"/>
    <lineage>
        <taxon>Bacteria</taxon>
        <taxon>Bacillati</taxon>
        <taxon>Actinomycetota</taxon>
        <taxon>Actinomycetes</taxon>
        <taxon>Streptosporangiales</taxon>
        <taxon>Streptosporangiaceae</taxon>
        <taxon>Planomonospora</taxon>
    </lineage>
</organism>
<reference evidence="6 7" key="1">
    <citation type="journal article" date="2016" name="Genome Announc.">
        <title>Draft Genome Sequence of Planomonospora sphaerica JCM9374, a Rare Actinomycete.</title>
        <authorList>
            <person name="Dohra H."/>
            <person name="Suzuki T."/>
            <person name="Inoue Y."/>
            <person name="Kodani S."/>
        </authorList>
    </citation>
    <scope>NUCLEOTIDE SEQUENCE [LARGE SCALE GENOMIC DNA]</scope>
    <source>
        <strain evidence="6 7">JCM 9374</strain>
    </source>
</reference>
<dbReference type="OrthoDB" id="956698at2"/>
<dbReference type="InterPro" id="IPR041347">
    <property type="entry name" value="MftR_C"/>
</dbReference>
<keyword evidence="7" id="KW-1185">Reference proteome</keyword>
<gene>
    <name evidence="6" type="ORF">PS9374_05287</name>
</gene>
<dbReference type="Pfam" id="PF00440">
    <property type="entry name" value="TetR_N"/>
    <property type="match status" value="1"/>
</dbReference>
<dbReference type="PANTHER" id="PTHR30055:SF234">
    <property type="entry name" value="HTH-TYPE TRANSCRIPTIONAL REGULATOR BETI"/>
    <property type="match status" value="1"/>
</dbReference>
<feature type="domain" description="HTH tetR-type" evidence="5">
    <location>
        <begin position="16"/>
        <end position="76"/>
    </location>
</feature>
<evidence type="ECO:0000313" key="7">
    <source>
        <dbReference type="Proteomes" id="UP000077701"/>
    </source>
</evidence>
<proteinExistence type="predicted"/>
<evidence type="ECO:0000259" key="5">
    <source>
        <dbReference type="PROSITE" id="PS50977"/>
    </source>
</evidence>
<dbReference type="PROSITE" id="PS50977">
    <property type="entry name" value="HTH_TETR_2"/>
    <property type="match status" value="1"/>
</dbReference>
<dbReference type="Gene3D" id="1.10.357.10">
    <property type="entry name" value="Tetracycline Repressor, domain 2"/>
    <property type="match status" value="1"/>
</dbReference>
<evidence type="ECO:0000256" key="4">
    <source>
        <dbReference type="PROSITE-ProRule" id="PRU00335"/>
    </source>
</evidence>
<evidence type="ECO:0000256" key="2">
    <source>
        <dbReference type="ARBA" id="ARBA00023125"/>
    </source>
</evidence>
<evidence type="ECO:0000256" key="3">
    <source>
        <dbReference type="ARBA" id="ARBA00023163"/>
    </source>
</evidence>
<keyword evidence="2 4" id="KW-0238">DNA-binding</keyword>
<dbReference type="InterPro" id="IPR050109">
    <property type="entry name" value="HTH-type_TetR-like_transc_reg"/>
</dbReference>
<accession>A0A171DL87</accession>
<evidence type="ECO:0000256" key="1">
    <source>
        <dbReference type="ARBA" id="ARBA00023015"/>
    </source>
</evidence>
<dbReference type="Pfam" id="PF17754">
    <property type="entry name" value="TetR_C_14"/>
    <property type="match status" value="1"/>
</dbReference>
<feature type="DNA-binding region" description="H-T-H motif" evidence="4">
    <location>
        <begin position="39"/>
        <end position="58"/>
    </location>
</feature>
<name>A0A171DL87_9ACTN</name>
<dbReference type="Gene3D" id="1.10.10.60">
    <property type="entry name" value="Homeodomain-like"/>
    <property type="match status" value="1"/>
</dbReference>
<dbReference type="Proteomes" id="UP000077701">
    <property type="component" value="Unassembled WGS sequence"/>
</dbReference>
<dbReference type="SUPFAM" id="SSF46689">
    <property type="entry name" value="Homeodomain-like"/>
    <property type="match status" value="1"/>
</dbReference>
<keyword evidence="3" id="KW-0804">Transcription</keyword>
<dbReference type="InterPro" id="IPR009057">
    <property type="entry name" value="Homeodomain-like_sf"/>
</dbReference>
<dbReference type="PANTHER" id="PTHR30055">
    <property type="entry name" value="HTH-TYPE TRANSCRIPTIONAL REGULATOR RUTR"/>
    <property type="match status" value="1"/>
</dbReference>
<dbReference type="InterPro" id="IPR001647">
    <property type="entry name" value="HTH_TetR"/>
</dbReference>
<dbReference type="GO" id="GO:0003700">
    <property type="term" value="F:DNA-binding transcription factor activity"/>
    <property type="evidence" value="ECO:0007669"/>
    <property type="project" value="TreeGrafter"/>
</dbReference>
<dbReference type="PRINTS" id="PR00455">
    <property type="entry name" value="HTHTETR"/>
</dbReference>
<dbReference type="STRING" id="161355.PS9374_05287"/>
<dbReference type="EMBL" id="BDCX01000014">
    <property type="protein sequence ID" value="GAT69610.1"/>
    <property type="molecule type" value="Genomic_DNA"/>
</dbReference>
<reference evidence="7" key="2">
    <citation type="submission" date="2016-04" db="EMBL/GenBank/DDBJ databases">
        <title>Planomonospora sphaerica JCM9374 whole genome shotgun sequence.</title>
        <authorList>
            <person name="Suzuki T."/>
            <person name="Dohra H."/>
            <person name="Kodani S."/>
        </authorList>
    </citation>
    <scope>NUCLEOTIDE SEQUENCE [LARGE SCALE GENOMIC DNA]</scope>
    <source>
        <strain evidence="7">JCM 9374</strain>
    </source>
</reference>
<comment type="caution">
    <text evidence="6">The sequence shown here is derived from an EMBL/GenBank/DDBJ whole genome shotgun (WGS) entry which is preliminary data.</text>
</comment>
<dbReference type="GO" id="GO:0000976">
    <property type="term" value="F:transcription cis-regulatory region binding"/>
    <property type="evidence" value="ECO:0007669"/>
    <property type="project" value="TreeGrafter"/>
</dbReference>
<dbReference type="AlphaFoldDB" id="A0A171DL87"/>
<evidence type="ECO:0000313" key="6">
    <source>
        <dbReference type="EMBL" id="GAT69610.1"/>
    </source>
</evidence>
<dbReference type="RefSeq" id="WP_068901179.1">
    <property type="nucleotide sequence ID" value="NZ_BDCX01000014.1"/>
</dbReference>
<keyword evidence="1" id="KW-0805">Transcription regulation</keyword>
<protein>
    <submittedName>
        <fullName evidence="6">TetR family transcriptional regulator</fullName>
    </submittedName>
</protein>